<accession>A0A1F7RC43</accession>
<gene>
    <name evidence="8" type="ORF">A2042_07905</name>
</gene>
<dbReference type="EMBL" id="MGDB01000127">
    <property type="protein sequence ID" value="OGL39116.1"/>
    <property type="molecule type" value="Genomic_DNA"/>
</dbReference>
<reference evidence="8 9" key="1">
    <citation type="journal article" date="2016" name="Nat. Commun.">
        <title>Thousands of microbial genomes shed light on interconnected biogeochemical processes in an aquifer system.</title>
        <authorList>
            <person name="Anantharaman K."/>
            <person name="Brown C.T."/>
            <person name="Hug L.A."/>
            <person name="Sharon I."/>
            <person name="Castelle C.J."/>
            <person name="Probst A.J."/>
            <person name="Thomas B.C."/>
            <person name="Singh A."/>
            <person name="Wilkins M.J."/>
            <person name="Karaoz U."/>
            <person name="Brodie E.L."/>
            <person name="Williams K.H."/>
            <person name="Hubbard S.S."/>
            <person name="Banfield J.F."/>
        </authorList>
    </citation>
    <scope>NUCLEOTIDE SEQUENCE [LARGE SCALE GENOMIC DNA]</scope>
</reference>
<evidence type="ECO:0000256" key="6">
    <source>
        <dbReference type="ARBA" id="ARBA00022884"/>
    </source>
</evidence>
<dbReference type="AlphaFoldDB" id="A0A1F7RC43"/>
<evidence type="ECO:0000256" key="1">
    <source>
        <dbReference type="ARBA" id="ARBA00006620"/>
    </source>
</evidence>
<comment type="similarity">
    <text evidence="1">Belongs to the HicA mRNA interferase family.</text>
</comment>
<evidence type="ECO:0000313" key="8">
    <source>
        <dbReference type="EMBL" id="OGL39116.1"/>
    </source>
</evidence>
<evidence type="ECO:0008006" key="10">
    <source>
        <dbReference type="Google" id="ProtNLM"/>
    </source>
</evidence>
<evidence type="ECO:0000256" key="5">
    <source>
        <dbReference type="ARBA" id="ARBA00022801"/>
    </source>
</evidence>
<protein>
    <recommendedName>
        <fullName evidence="10">Addiction module toxin, HicA family</fullName>
    </recommendedName>
</protein>
<evidence type="ECO:0000313" key="9">
    <source>
        <dbReference type="Proteomes" id="UP000178526"/>
    </source>
</evidence>
<keyword evidence="2" id="KW-1277">Toxin-antitoxin system</keyword>
<comment type="caution">
    <text evidence="8">The sequence shown here is derived from an EMBL/GenBank/DDBJ whole genome shotgun (WGS) entry which is preliminary data.</text>
</comment>
<keyword evidence="7" id="KW-0346">Stress response</keyword>
<keyword evidence="4" id="KW-0255">Endonuclease</keyword>
<dbReference type="Gene3D" id="3.30.920.30">
    <property type="entry name" value="Hypothetical protein"/>
    <property type="match status" value="1"/>
</dbReference>
<evidence type="ECO:0000256" key="3">
    <source>
        <dbReference type="ARBA" id="ARBA00022722"/>
    </source>
</evidence>
<keyword evidence="6" id="KW-0694">RNA-binding</keyword>
<proteinExistence type="inferred from homology"/>
<evidence type="ECO:0000256" key="4">
    <source>
        <dbReference type="ARBA" id="ARBA00022759"/>
    </source>
</evidence>
<dbReference type="GO" id="GO:0004519">
    <property type="term" value="F:endonuclease activity"/>
    <property type="evidence" value="ECO:0007669"/>
    <property type="project" value="UniProtKB-KW"/>
</dbReference>
<keyword evidence="5" id="KW-0378">Hydrolase</keyword>
<name>A0A1F7RC43_9BACT</name>
<dbReference type="SUPFAM" id="SSF54786">
    <property type="entry name" value="YcfA/nrd intein domain"/>
    <property type="match status" value="1"/>
</dbReference>
<dbReference type="InterPro" id="IPR012933">
    <property type="entry name" value="HicA_mRNA_interferase"/>
</dbReference>
<organism evidence="8 9">
    <name type="scientific">Candidatus Schekmanbacteria bacterium GWA2_38_11</name>
    <dbReference type="NCBI Taxonomy" id="1817876"/>
    <lineage>
        <taxon>Bacteria</taxon>
        <taxon>Candidatus Schekmaniibacteriota</taxon>
    </lineage>
</organism>
<dbReference type="Proteomes" id="UP000178526">
    <property type="component" value="Unassembled WGS sequence"/>
</dbReference>
<dbReference type="GO" id="GO:0003729">
    <property type="term" value="F:mRNA binding"/>
    <property type="evidence" value="ECO:0007669"/>
    <property type="project" value="InterPro"/>
</dbReference>
<dbReference type="InterPro" id="IPR038570">
    <property type="entry name" value="HicA_sf"/>
</dbReference>
<evidence type="ECO:0000256" key="2">
    <source>
        <dbReference type="ARBA" id="ARBA00022649"/>
    </source>
</evidence>
<dbReference type="Pfam" id="PF07927">
    <property type="entry name" value="HicA_toxin"/>
    <property type="match status" value="1"/>
</dbReference>
<keyword evidence="3" id="KW-0540">Nuclease</keyword>
<evidence type="ECO:0000256" key="7">
    <source>
        <dbReference type="ARBA" id="ARBA00023016"/>
    </source>
</evidence>
<sequence>MPRLIPVHWKKLKCVFEKVGFKVERVEGSHLILTKPGVSRPVVIPKYENIDIDIIKSNMRTAGMSREQYFELLKKC</sequence>
<dbReference type="GO" id="GO:0016787">
    <property type="term" value="F:hydrolase activity"/>
    <property type="evidence" value="ECO:0007669"/>
    <property type="project" value="UniProtKB-KW"/>
</dbReference>